<dbReference type="PANTHER" id="PTHR33639">
    <property type="entry name" value="THIOL-DISULFIDE OXIDOREDUCTASE DCC"/>
    <property type="match status" value="1"/>
</dbReference>
<keyword evidence="1" id="KW-0812">Transmembrane</keyword>
<name>A0A1N6E8Y2_9BACT</name>
<dbReference type="GO" id="GO:0015035">
    <property type="term" value="F:protein-disulfide reductase activity"/>
    <property type="evidence" value="ECO:0007669"/>
    <property type="project" value="InterPro"/>
</dbReference>
<feature type="transmembrane region" description="Helical" evidence="1">
    <location>
        <begin position="83"/>
        <end position="104"/>
    </location>
</feature>
<keyword evidence="1" id="KW-0472">Membrane</keyword>
<keyword evidence="1" id="KW-1133">Transmembrane helix</keyword>
<dbReference type="OrthoDB" id="9785438at2"/>
<dbReference type="InterPro" id="IPR007263">
    <property type="entry name" value="DCC1-like"/>
</dbReference>
<dbReference type="AlphaFoldDB" id="A0A1N6E8Y2"/>
<dbReference type="EMBL" id="FSRA01000001">
    <property type="protein sequence ID" value="SIN79494.1"/>
    <property type="molecule type" value="Genomic_DNA"/>
</dbReference>
<dbReference type="STRING" id="536979.SAMN04488055_1397"/>
<sequence length="129" mass="15060">MSLIILFDGVCKFCNGSVNFVIRHDKHNRFKFAPLQSAAGQDLLQQHGLKNNMDSFVLIDNDKAYTRSTAVLRVLRHLGFPYYLLYAGIVIPVGLRNLLYSWFAKNRYRWFGKKDQCMVPDEKVRKKFL</sequence>
<evidence type="ECO:0000313" key="3">
    <source>
        <dbReference type="Proteomes" id="UP000185003"/>
    </source>
</evidence>
<protein>
    <submittedName>
        <fullName evidence="2">Predicted thiol-disulfide oxidoreductase YuxK, DCC family</fullName>
    </submittedName>
</protein>
<gene>
    <name evidence="2" type="ORF">SAMN04488055_1397</name>
</gene>
<dbReference type="Pfam" id="PF04134">
    <property type="entry name" value="DCC1-like"/>
    <property type="match status" value="1"/>
</dbReference>
<dbReference type="Proteomes" id="UP000185003">
    <property type="component" value="Unassembled WGS sequence"/>
</dbReference>
<organism evidence="2 3">
    <name type="scientific">Chitinophaga niabensis</name>
    <dbReference type="NCBI Taxonomy" id="536979"/>
    <lineage>
        <taxon>Bacteria</taxon>
        <taxon>Pseudomonadati</taxon>
        <taxon>Bacteroidota</taxon>
        <taxon>Chitinophagia</taxon>
        <taxon>Chitinophagales</taxon>
        <taxon>Chitinophagaceae</taxon>
        <taxon>Chitinophaga</taxon>
    </lineage>
</organism>
<evidence type="ECO:0000256" key="1">
    <source>
        <dbReference type="SAM" id="Phobius"/>
    </source>
</evidence>
<dbReference type="InterPro" id="IPR052927">
    <property type="entry name" value="DCC_oxidoreductase"/>
</dbReference>
<evidence type="ECO:0000313" key="2">
    <source>
        <dbReference type="EMBL" id="SIN79494.1"/>
    </source>
</evidence>
<accession>A0A1N6E8Y2</accession>
<reference evidence="3" key="1">
    <citation type="submission" date="2016-11" db="EMBL/GenBank/DDBJ databases">
        <authorList>
            <person name="Varghese N."/>
            <person name="Submissions S."/>
        </authorList>
    </citation>
    <scope>NUCLEOTIDE SEQUENCE [LARGE SCALE GENOMIC DNA]</scope>
    <source>
        <strain evidence="3">DSM 24787</strain>
    </source>
</reference>
<proteinExistence type="predicted"/>
<keyword evidence="3" id="KW-1185">Reference proteome</keyword>
<dbReference type="PANTHER" id="PTHR33639:SF2">
    <property type="entry name" value="DUF393 DOMAIN-CONTAINING PROTEIN"/>
    <property type="match status" value="1"/>
</dbReference>
<dbReference type="RefSeq" id="WP_074238542.1">
    <property type="nucleotide sequence ID" value="NZ_FSRA01000001.1"/>
</dbReference>